<dbReference type="Proteomes" id="UP000007721">
    <property type="component" value="Chromosome"/>
</dbReference>
<name>B9M2L8_GEODF</name>
<evidence type="ECO:0000313" key="2">
    <source>
        <dbReference type="EMBL" id="ACM19397.1"/>
    </source>
</evidence>
<dbReference type="EMBL" id="CP001390">
    <property type="protein sequence ID" value="ACM19397.1"/>
    <property type="molecule type" value="Genomic_DNA"/>
</dbReference>
<evidence type="ECO:0000256" key="1">
    <source>
        <dbReference type="SAM" id="SignalP"/>
    </source>
</evidence>
<sequence>MVIFNMRAIIVVAALLQAVPVYADTPCQALQRQLDYYLHDIIGCHYTAEYSDRNINIYKECDPPPTVKTITYSAGGVTRTVTDTAQCCSKSPCYERDRYYEEFTTIYYNTRVEYAYCDNTSTVEEFGYGAFPEYPFVSSAICGITYPIRPPTVLTYGCPSPQKTLEATLDIPPECKCLDPNDPCCNSTDECCGKGPCCYDPACCGDVCCQGKGVNGAIDSIFGQAK</sequence>
<dbReference type="KEGG" id="geo:Geob_1037"/>
<gene>
    <name evidence="2" type="ordered locus">Geob_1037</name>
</gene>
<organism evidence="2 3">
    <name type="scientific">Geotalea daltonii (strain DSM 22248 / JCM 15807 / FRC-32)</name>
    <name type="common">Geobacter daltonii</name>
    <dbReference type="NCBI Taxonomy" id="316067"/>
    <lineage>
        <taxon>Bacteria</taxon>
        <taxon>Pseudomonadati</taxon>
        <taxon>Thermodesulfobacteriota</taxon>
        <taxon>Desulfuromonadia</taxon>
        <taxon>Geobacterales</taxon>
        <taxon>Geobacteraceae</taxon>
        <taxon>Geotalea</taxon>
    </lineage>
</organism>
<reference evidence="2 3" key="1">
    <citation type="submission" date="2009-01" db="EMBL/GenBank/DDBJ databases">
        <title>Complete sequence of Geobacter sp. FRC-32.</title>
        <authorList>
            <consortium name="US DOE Joint Genome Institute"/>
            <person name="Lucas S."/>
            <person name="Copeland A."/>
            <person name="Lapidus A."/>
            <person name="Glavina del Rio T."/>
            <person name="Dalin E."/>
            <person name="Tice H."/>
            <person name="Bruce D."/>
            <person name="Goodwin L."/>
            <person name="Pitluck S."/>
            <person name="Saunders E."/>
            <person name="Brettin T."/>
            <person name="Detter J.C."/>
            <person name="Han C."/>
            <person name="Larimer F."/>
            <person name="Land M."/>
            <person name="Hauser L."/>
            <person name="Kyrpides N."/>
            <person name="Ovchinnikova G."/>
            <person name="Kostka J."/>
            <person name="Richardson P."/>
        </authorList>
    </citation>
    <scope>NUCLEOTIDE SEQUENCE [LARGE SCALE GENOMIC DNA]</scope>
    <source>
        <strain evidence="3">DSM 22248 / JCM 15807 / FRC-32</strain>
    </source>
</reference>
<proteinExistence type="predicted"/>
<dbReference type="HOGENOM" id="CLU_1223283_0_0_7"/>
<accession>B9M2L8</accession>
<evidence type="ECO:0000313" key="3">
    <source>
        <dbReference type="Proteomes" id="UP000007721"/>
    </source>
</evidence>
<feature type="signal peptide" evidence="1">
    <location>
        <begin position="1"/>
        <end position="23"/>
    </location>
</feature>
<protein>
    <submittedName>
        <fullName evidence="2">Uncharacterized protein</fullName>
    </submittedName>
</protein>
<keyword evidence="3" id="KW-1185">Reference proteome</keyword>
<keyword evidence="1" id="KW-0732">Signal</keyword>
<feature type="chain" id="PRO_5002888901" evidence="1">
    <location>
        <begin position="24"/>
        <end position="226"/>
    </location>
</feature>
<dbReference type="AlphaFoldDB" id="B9M2L8"/>